<evidence type="ECO:0000256" key="1">
    <source>
        <dbReference type="SAM" id="SignalP"/>
    </source>
</evidence>
<name>A0A5C8NSH1_9BURK</name>
<dbReference type="AlphaFoldDB" id="A0A5C8NSH1"/>
<keyword evidence="1" id="KW-0732">Signal</keyword>
<dbReference type="EMBL" id="VDUY01000007">
    <property type="protein sequence ID" value="TXL63910.1"/>
    <property type="molecule type" value="Genomic_DNA"/>
</dbReference>
<comment type="caution">
    <text evidence="2">The sequence shown here is derived from an EMBL/GenBank/DDBJ whole genome shotgun (WGS) entry which is preliminary data.</text>
</comment>
<feature type="signal peptide" evidence="1">
    <location>
        <begin position="1"/>
        <end position="22"/>
    </location>
</feature>
<keyword evidence="3" id="KW-1185">Reference proteome</keyword>
<dbReference type="OrthoDB" id="8562507at2"/>
<reference evidence="2 3" key="1">
    <citation type="submission" date="2019-06" db="EMBL/GenBank/DDBJ databases">
        <title>Quisquiliibacterium sp. nov., isolated from a maize field.</title>
        <authorList>
            <person name="Lin S.-Y."/>
            <person name="Tsai C.-F."/>
            <person name="Young C.-C."/>
        </authorList>
    </citation>
    <scope>NUCLEOTIDE SEQUENCE [LARGE SCALE GENOMIC DNA]</scope>
    <source>
        <strain evidence="2 3">CC-CFT501</strain>
    </source>
</reference>
<organism evidence="2 3">
    <name type="scientific">Zeimonas arvi</name>
    <dbReference type="NCBI Taxonomy" id="2498847"/>
    <lineage>
        <taxon>Bacteria</taxon>
        <taxon>Pseudomonadati</taxon>
        <taxon>Pseudomonadota</taxon>
        <taxon>Betaproteobacteria</taxon>
        <taxon>Burkholderiales</taxon>
        <taxon>Burkholderiaceae</taxon>
        <taxon>Zeimonas</taxon>
    </lineage>
</organism>
<accession>A0A5C8NSH1</accession>
<dbReference type="Proteomes" id="UP000321548">
    <property type="component" value="Unassembled WGS sequence"/>
</dbReference>
<sequence>MRRCASPLLFCALVSSASGADAQQSIVTRCANPSGHTYYPQQLLVTKGKAGWATDAIKDGSYLLLRRDSGKFDIIYSDSMNRTVSSLDDGAQIILVDQTENQMVFLVHYPGTNVEIWYFRIDAGGRGEVTVSQARFGEATFIQKHGLMRAACAR</sequence>
<gene>
    <name evidence="2" type="ORF">FHP08_16595</name>
</gene>
<protein>
    <submittedName>
        <fullName evidence="2">Uncharacterized protein</fullName>
    </submittedName>
</protein>
<feature type="chain" id="PRO_5023130613" evidence="1">
    <location>
        <begin position="23"/>
        <end position="154"/>
    </location>
</feature>
<proteinExistence type="predicted"/>
<dbReference type="RefSeq" id="WP_147705604.1">
    <property type="nucleotide sequence ID" value="NZ_VDUY01000007.1"/>
</dbReference>
<evidence type="ECO:0000313" key="2">
    <source>
        <dbReference type="EMBL" id="TXL63910.1"/>
    </source>
</evidence>
<evidence type="ECO:0000313" key="3">
    <source>
        <dbReference type="Proteomes" id="UP000321548"/>
    </source>
</evidence>